<accession>W5TST1</accession>
<dbReference type="eggNOG" id="COG3324">
    <property type="taxonomic scope" value="Bacteria"/>
</dbReference>
<proteinExistence type="predicted"/>
<dbReference type="Proteomes" id="UP000019150">
    <property type="component" value="Chromosome"/>
</dbReference>
<dbReference type="SUPFAM" id="SSF54593">
    <property type="entry name" value="Glyoxalase/Bleomycin resistance protein/Dihydroxybiphenyl dioxygenase"/>
    <property type="match status" value="2"/>
</dbReference>
<dbReference type="PANTHER" id="PTHR33993">
    <property type="entry name" value="GLYOXALASE-RELATED"/>
    <property type="match status" value="1"/>
</dbReference>
<feature type="domain" description="VOC" evidence="1">
    <location>
        <begin position="12"/>
        <end position="126"/>
    </location>
</feature>
<feature type="domain" description="VOC" evidence="1">
    <location>
        <begin position="140"/>
        <end position="256"/>
    </location>
</feature>
<organism evidence="2 3">
    <name type="scientific">Nocardia nova SH22a</name>
    <dbReference type="NCBI Taxonomy" id="1415166"/>
    <lineage>
        <taxon>Bacteria</taxon>
        <taxon>Bacillati</taxon>
        <taxon>Actinomycetota</taxon>
        <taxon>Actinomycetes</taxon>
        <taxon>Mycobacteriales</taxon>
        <taxon>Nocardiaceae</taxon>
        <taxon>Nocardia</taxon>
    </lineage>
</organism>
<keyword evidence="3" id="KW-1185">Reference proteome</keyword>
<dbReference type="HOGENOM" id="CLU_069623_0_0_11"/>
<dbReference type="STRING" id="1415166.NONO_c75090"/>
<dbReference type="KEGG" id="nno:NONO_c75090"/>
<dbReference type="AlphaFoldDB" id="W5TST1"/>
<evidence type="ECO:0000313" key="3">
    <source>
        <dbReference type="Proteomes" id="UP000019150"/>
    </source>
</evidence>
<dbReference type="CDD" id="cd07247">
    <property type="entry name" value="SgaA_N_like"/>
    <property type="match status" value="2"/>
</dbReference>
<evidence type="ECO:0000313" key="2">
    <source>
        <dbReference type="EMBL" id="AHH22264.1"/>
    </source>
</evidence>
<protein>
    <submittedName>
        <fullName evidence="2">Putative antigen</fullName>
    </submittedName>
</protein>
<reference evidence="2 3" key="1">
    <citation type="journal article" date="2014" name="Appl. Environ. Microbiol.">
        <title>Insights into the Microbial Degradation of Rubber and Gutta-Percha by Analysis of the Complete Genome of Nocardia nova SH22a.</title>
        <authorList>
            <person name="Luo Q."/>
            <person name="Hiessl S."/>
            <person name="Poehlein A."/>
            <person name="Daniel R."/>
            <person name="Steinbuchel A."/>
        </authorList>
    </citation>
    <scope>NUCLEOTIDE SEQUENCE [LARGE SCALE GENOMIC DNA]</scope>
    <source>
        <strain evidence="2">SH22a</strain>
    </source>
</reference>
<dbReference type="InterPro" id="IPR004360">
    <property type="entry name" value="Glyas_Fos-R_dOase_dom"/>
</dbReference>
<gene>
    <name evidence="2" type="ORF">NONO_c75090</name>
</gene>
<dbReference type="Pfam" id="PF00903">
    <property type="entry name" value="Glyoxalase"/>
    <property type="match status" value="2"/>
</dbReference>
<dbReference type="PATRIC" id="fig|1415166.3.peg.7705"/>
<dbReference type="PROSITE" id="PS51819">
    <property type="entry name" value="VOC"/>
    <property type="match status" value="2"/>
</dbReference>
<dbReference type="EMBL" id="CP006850">
    <property type="protein sequence ID" value="AHH22264.1"/>
    <property type="molecule type" value="Genomic_DNA"/>
</dbReference>
<dbReference type="PANTHER" id="PTHR33993:SF14">
    <property type="entry name" value="GB|AAF24581.1"/>
    <property type="match status" value="1"/>
</dbReference>
<evidence type="ECO:0000259" key="1">
    <source>
        <dbReference type="PROSITE" id="PS51819"/>
    </source>
</evidence>
<sequence>MPTRDSAWPQGTPCWVDCSVDDPQAARDFYSRLLGWEILDSPPEAGGYLMAMLGGKPAAGIGPKMGAGPMPSVWTTYLAADDADAVSDAVGAAGGTVFVPPMDVMDVGRMSVAADPTGAVFGIWQPEEHKGAGIYNEPGAYCWNELHTRDYATAQEFYRRVFGWNFDEIGDGQNFVYSTFRLPDGDVLGGLMDASQVLGETPPYWLTWFQVAGTDESVALATELGAKILMPVNDTPFGRSAVVQAPQGEVFALIDPTVRVGAAPGQ</sequence>
<dbReference type="InterPro" id="IPR029068">
    <property type="entry name" value="Glyas_Bleomycin-R_OHBP_Dase"/>
</dbReference>
<dbReference type="InterPro" id="IPR052164">
    <property type="entry name" value="Anthracycline_SecMetBiosynth"/>
</dbReference>
<dbReference type="OrthoDB" id="9793039at2"/>
<dbReference type="InterPro" id="IPR037523">
    <property type="entry name" value="VOC_core"/>
</dbReference>
<dbReference type="Gene3D" id="3.10.180.10">
    <property type="entry name" value="2,3-Dihydroxybiphenyl 1,2-Dioxygenase, domain 1"/>
    <property type="match status" value="2"/>
</dbReference>
<name>W5TST1_9NOCA</name>
<dbReference type="RefSeq" id="WP_025353531.1">
    <property type="nucleotide sequence ID" value="NZ_CP006850.1"/>
</dbReference>